<keyword evidence="9" id="KW-1185">Reference proteome</keyword>
<proteinExistence type="inferred from homology"/>
<evidence type="ECO:0000256" key="6">
    <source>
        <dbReference type="RuleBase" id="RU003915"/>
    </source>
</evidence>
<evidence type="ECO:0000256" key="1">
    <source>
        <dbReference type="ARBA" id="ARBA00000971"/>
    </source>
</evidence>
<dbReference type="RefSeq" id="WP_252344856.1">
    <property type="nucleotide sequence ID" value="NZ_JAHKBE010000005.1"/>
</dbReference>
<evidence type="ECO:0000256" key="4">
    <source>
        <dbReference type="ARBA" id="ARBA00023235"/>
    </source>
</evidence>
<dbReference type="InterPro" id="IPR001179">
    <property type="entry name" value="PPIase_FKBP_dom"/>
</dbReference>
<feature type="domain" description="PPIase FKBP-type" evidence="7">
    <location>
        <begin position="110"/>
        <end position="208"/>
    </location>
</feature>
<dbReference type="PANTHER" id="PTHR43811">
    <property type="entry name" value="FKBP-TYPE PEPTIDYL-PROLYL CIS-TRANS ISOMERASE FKPA"/>
    <property type="match status" value="1"/>
</dbReference>
<evidence type="ECO:0000313" key="9">
    <source>
        <dbReference type="Proteomes" id="UP001487296"/>
    </source>
</evidence>
<dbReference type="SUPFAM" id="SSF54534">
    <property type="entry name" value="FKBP-like"/>
    <property type="match status" value="1"/>
</dbReference>
<protein>
    <recommendedName>
        <fullName evidence="6">Peptidyl-prolyl cis-trans isomerase</fullName>
        <ecNumber evidence="6">5.2.1.8</ecNumber>
    </recommendedName>
</protein>
<organism evidence="8 9">
    <name type="scientific">Hallella faecis</name>
    <dbReference type="NCBI Taxonomy" id="2841596"/>
    <lineage>
        <taxon>Bacteria</taxon>
        <taxon>Pseudomonadati</taxon>
        <taxon>Bacteroidota</taxon>
        <taxon>Bacteroidia</taxon>
        <taxon>Bacteroidales</taxon>
        <taxon>Prevotellaceae</taxon>
        <taxon>Hallella</taxon>
    </lineage>
</organism>
<comment type="similarity">
    <text evidence="2 6">Belongs to the FKBP-type PPIase family.</text>
</comment>
<dbReference type="Pfam" id="PF00254">
    <property type="entry name" value="FKBP_C"/>
    <property type="match status" value="1"/>
</dbReference>
<dbReference type="Gene3D" id="3.10.50.40">
    <property type="match status" value="1"/>
</dbReference>
<gene>
    <name evidence="8" type="ORF">AAAT34_02780</name>
</gene>
<dbReference type="Proteomes" id="UP001487296">
    <property type="component" value="Unassembled WGS sequence"/>
</dbReference>
<evidence type="ECO:0000259" key="7">
    <source>
        <dbReference type="PROSITE" id="PS50059"/>
    </source>
</evidence>
<accession>A0ABV1FNJ6</accession>
<dbReference type="PROSITE" id="PS50059">
    <property type="entry name" value="FKBP_PPIASE"/>
    <property type="match status" value="1"/>
</dbReference>
<reference evidence="8 9" key="1">
    <citation type="submission" date="2024-04" db="EMBL/GenBank/DDBJ databases">
        <title>Human intestinal bacterial collection.</title>
        <authorList>
            <person name="Pauvert C."/>
            <person name="Hitch T.C.A."/>
            <person name="Clavel T."/>
        </authorList>
    </citation>
    <scope>NUCLEOTIDE SEQUENCE [LARGE SCALE GENOMIC DNA]</scope>
    <source>
        <strain evidence="8 9">CLA-AA-H145</strain>
    </source>
</reference>
<evidence type="ECO:0000313" key="8">
    <source>
        <dbReference type="EMBL" id="MEQ2485977.1"/>
    </source>
</evidence>
<dbReference type="PANTHER" id="PTHR43811:SF19">
    <property type="entry name" value="39 KDA FK506-BINDING NUCLEAR PROTEIN"/>
    <property type="match status" value="1"/>
</dbReference>
<evidence type="ECO:0000256" key="5">
    <source>
        <dbReference type="PROSITE-ProRule" id="PRU00277"/>
    </source>
</evidence>
<name>A0ABV1FNJ6_9BACT</name>
<sequence length="225" mass="24982">MKTSSMATASGKWLKALMALPLFLFAFLLLPTSCSEESDEVEEFPNWEKTNTDYWNTLYSEASQRIAAGDSSWKILKKWSLPDTLHTANTQYIVVHVLNEGTGTGCPLYTDSIRVHYTGKLLPSTSYKDGYEFDTSLTNGATAENSAPAQFLVSQMTDGFATAVQHMHIGDRWQVYVPSDLGYGSVGSGSTIPGYSVLVFDVQLVSYYRAGTDVPDFQAKKWFFE</sequence>
<dbReference type="InterPro" id="IPR046357">
    <property type="entry name" value="PPIase_dom_sf"/>
</dbReference>
<evidence type="ECO:0000256" key="3">
    <source>
        <dbReference type="ARBA" id="ARBA00023110"/>
    </source>
</evidence>
<dbReference type="EC" id="5.2.1.8" evidence="6"/>
<comment type="caution">
    <text evidence="8">The sequence shown here is derived from an EMBL/GenBank/DDBJ whole genome shotgun (WGS) entry which is preliminary data.</text>
</comment>
<comment type="catalytic activity">
    <reaction evidence="1 5 6">
        <text>[protein]-peptidylproline (omega=180) = [protein]-peptidylproline (omega=0)</text>
        <dbReference type="Rhea" id="RHEA:16237"/>
        <dbReference type="Rhea" id="RHEA-COMP:10747"/>
        <dbReference type="Rhea" id="RHEA-COMP:10748"/>
        <dbReference type="ChEBI" id="CHEBI:83833"/>
        <dbReference type="ChEBI" id="CHEBI:83834"/>
        <dbReference type="EC" id="5.2.1.8"/>
    </reaction>
</comment>
<dbReference type="EMBL" id="JBBNFP010000006">
    <property type="protein sequence ID" value="MEQ2485977.1"/>
    <property type="molecule type" value="Genomic_DNA"/>
</dbReference>
<keyword evidence="3 5" id="KW-0697">Rotamase</keyword>
<evidence type="ECO:0000256" key="2">
    <source>
        <dbReference type="ARBA" id="ARBA00006577"/>
    </source>
</evidence>
<dbReference type="GO" id="GO:0003755">
    <property type="term" value="F:peptidyl-prolyl cis-trans isomerase activity"/>
    <property type="evidence" value="ECO:0007669"/>
    <property type="project" value="UniProtKB-EC"/>
</dbReference>
<keyword evidence="4 5" id="KW-0413">Isomerase</keyword>